<name>A0A1J5PJJ8_9ZZZZ</name>
<reference evidence="2" key="1">
    <citation type="submission" date="2016-10" db="EMBL/GenBank/DDBJ databases">
        <title>Sequence of Gallionella enrichment culture.</title>
        <authorList>
            <person name="Poehlein A."/>
            <person name="Muehling M."/>
            <person name="Daniel R."/>
        </authorList>
    </citation>
    <scope>NUCLEOTIDE SEQUENCE</scope>
</reference>
<dbReference type="GO" id="GO:0005581">
    <property type="term" value="C:collagen trimer"/>
    <property type="evidence" value="ECO:0007669"/>
    <property type="project" value="UniProtKB-KW"/>
</dbReference>
<proteinExistence type="predicted"/>
<dbReference type="AlphaFoldDB" id="A0A1J5PJJ8"/>
<dbReference type="InterPro" id="IPR008160">
    <property type="entry name" value="Collagen"/>
</dbReference>
<feature type="compositionally biased region" description="Low complexity" evidence="1">
    <location>
        <begin position="1"/>
        <end position="31"/>
    </location>
</feature>
<gene>
    <name evidence="2" type="ORF">GALL_470250</name>
</gene>
<dbReference type="PANTHER" id="PTHR24637">
    <property type="entry name" value="COLLAGEN"/>
    <property type="match status" value="1"/>
</dbReference>
<evidence type="ECO:0000256" key="1">
    <source>
        <dbReference type="SAM" id="MobiDB-lite"/>
    </source>
</evidence>
<comment type="caution">
    <text evidence="2">The sequence shown here is derived from an EMBL/GenBank/DDBJ whole genome shotgun (WGS) entry which is preliminary data.</text>
</comment>
<dbReference type="PANTHER" id="PTHR24637:SF421">
    <property type="entry name" value="CUTICLE COLLAGEN DPY-2"/>
    <property type="match status" value="1"/>
</dbReference>
<dbReference type="EMBL" id="MLJW01003764">
    <property type="protein sequence ID" value="OIQ71362.1"/>
    <property type="molecule type" value="Genomic_DNA"/>
</dbReference>
<sequence>MGPAGASGATGPAGPSGPSGSPGATGATGSPGLPGPTGLPGATGAMGPTGPAGPTGDTGAIGPRGPSSVSSIAIPTFTLAGLSGNTDSISNAFGTLAANSNYHFILIVHGKGGTPSNRPFAFSVGGTATVAVTSDPSVGENIYYDKTTLLSAHEYTFRAFGTASGGASGGSLYVTVTDGTGVTGTYPMTLDGICTLQQIESIM</sequence>
<feature type="region of interest" description="Disordered" evidence="1">
    <location>
        <begin position="1"/>
        <end position="67"/>
    </location>
</feature>
<evidence type="ECO:0000313" key="2">
    <source>
        <dbReference type="EMBL" id="OIQ71362.1"/>
    </source>
</evidence>
<dbReference type="Pfam" id="PF01391">
    <property type="entry name" value="Collagen"/>
    <property type="match status" value="1"/>
</dbReference>
<keyword evidence="2" id="KW-0176">Collagen</keyword>
<protein>
    <submittedName>
        <fullName evidence="2">Collagen triple helix repeat</fullName>
    </submittedName>
</protein>
<organism evidence="2">
    <name type="scientific">mine drainage metagenome</name>
    <dbReference type="NCBI Taxonomy" id="410659"/>
    <lineage>
        <taxon>unclassified sequences</taxon>
        <taxon>metagenomes</taxon>
        <taxon>ecological metagenomes</taxon>
    </lineage>
</organism>
<accession>A0A1J5PJJ8</accession>
<feature type="compositionally biased region" description="Low complexity" evidence="1">
    <location>
        <begin position="39"/>
        <end position="63"/>
    </location>
</feature>